<evidence type="ECO:0000313" key="1">
    <source>
        <dbReference type="EMBL" id="EAT78447.1"/>
    </source>
</evidence>
<dbReference type="InParanoid" id="Q0U241"/>
<accession>Q0U241</accession>
<evidence type="ECO:0000313" key="2">
    <source>
        <dbReference type="Proteomes" id="UP000001055"/>
    </source>
</evidence>
<dbReference type="RefSeq" id="XP_001804407.1">
    <property type="nucleotide sequence ID" value="XM_001804355.1"/>
</dbReference>
<proteinExistence type="predicted"/>
<sequence length="107" mass="11962">MAWVLSIVKTFSMILSLTNLRPKLRSSHAYGLPFYNPDTSRYGLIEDDVSPQHYAMSNGGVIKSPLPAKSISTAGTTGCVRRKKRIRDHGMDFITYERYTYDTLGGA</sequence>
<name>Q0U241_PHANO</name>
<dbReference type="AlphaFoldDB" id="Q0U241"/>
<dbReference type="Proteomes" id="UP000001055">
    <property type="component" value="Unassembled WGS sequence"/>
</dbReference>
<gene>
    <name evidence="1" type="ORF">SNOG_14210</name>
</gene>
<organism evidence="1 2">
    <name type="scientific">Phaeosphaeria nodorum (strain SN15 / ATCC MYA-4574 / FGSC 10173)</name>
    <name type="common">Glume blotch fungus</name>
    <name type="synonym">Parastagonospora nodorum</name>
    <dbReference type="NCBI Taxonomy" id="321614"/>
    <lineage>
        <taxon>Eukaryota</taxon>
        <taxon>Fungi</taxon>
        <taxon>Dikarya</taxon>
        <taxon>Ascomycota</taxon>
        <taxon>Pezizomycotina</taxon>
        <taxon>Dothideomycetes</taxon>
        <taxon>Pleosporomycetidae</taxon>
        <taxon>Pleosporales</taxon>
        <taxon>Pleosporineae</taxon>
        <taxon>Phaeosphaeriaceae</taxon>
        <taxon>Parastagonospora</taxon>
    </lineage>
</organism>
<dbReference type="KEGG" id="pno:SNOG_14210"/>
<protein>
    <submittedName>
        <fullName evidence="1">Uncharacterized protein</fullName>
    </submittedName>
</protein>
<reference evidence="2" key="1">
    <citation type="journal article" date="2007" name="Plant Cell">
        <title>Dothideomycete-plant interactions illuminated by genome sequencing and EST analysis of the wheat pathogen Stagonospora nodorum.</title>
        <authorList>
            <person name="Hane J.K."/>
            <person name="Lowe R.G."/>
            <person name="Solomon P.S."/>
            <person name="Tan K.C."/>
            <person name="Schoch C.L."/>
            <person name="Spatafora J.W."/>
            <person name="Crous P.W."/>
            <person name="Kodira C."/>
            <person name="Birren B.W."/>
            <person name="Galagan J.E."/>
            <person name="Torriani S.F."/>
            <person name="McDonald B.A."/>
            <person name="Oliver R.P."/>
        </authorList>
    </citation>
    <scope>NUCLEOTIDE SEQUENCE [LARGE SCALE GENOMIC DNA]</scope>
    <source>
        <strain evidence="2">SN15 / ATCC MYA-4574 / FGSC 10173</strain>
    </source>
</reference>
<dbReference type="GeneID" id="5981330"/>
<dbReference type="EMBL" id="CH445354">
    <property type="protein sequence ID" value="EAT78447.1"/>
    <property type="molecule type" value="Genomic_DNA"/>
</dbReference>